<comment type="caution">
    <text evidence="2">The sequence shown here is derived from an EMBL/GenBank/DDBJ whole genome shotgun (WGS) entry which is preliminary data.</text>
</comment>
<evidence type="ECO:0000259" key="1">
    <source>
        <dbReference type="Pfam" id="PF08241"/>
    </source>
</evidence>
<keyword evidence="2" id="KW-0808">Transferase</keyword>
<dbReference type="Proteomes" id="UP000245489">
    <property type="component" value="Unassembled WGS sequence"/>
</dbReference>
<dbReference type="GO" id="GO:0008757">
    <property type="term" value="F:S-adenosylmethionine-dependent methyltransferase activity"/>
    <property type="evidence" value="ECO:0007669"/>
    <property type="project" value="InterPro"/>
</dbReference>
<organism evidence="2 3">
    <name type="scientific">Arcicella aurantiaca</name>
    <dbReference type="NCBI Taxonomy" id="591202"/>
    <lineage>
        <taxon>Bacteria</taxon>
        <taxon>Pseudomonadati</taxon>
        <taxon>Bacteroidota</taxon>
        <taxon>Cytophagia</taxon>
        <taxon>Cytophagales</taxon>
        <taxon>Flectobacillaceae</taxon>
        <taxon>Arcicella</taxon>
    </lineage>
</organism>
<dbReference type="InterPro" id="IPR029063">
    <property type="entry name" value="SAM-dependent_MTases_sf"/>
</dbReference>
<dbReference type="AlphaFoldDB" id="A0A316DI46"/>
<keyword evidence="3" id="KW-1185">Reference proteome</keyword>
<dbReference type="Pfam" id="PF08241">
    <property type="entry name" value="Methyltransf_11"/>
    <property type="match status" value="1"/>
</dbReference>
<dbReference type="CDD" id="cd02440">
    <property type="entry name" value="AdoMet_MTases"/>
    <property type="match status" value="1"/>
</dbReference>
<feature type="domain" description="Methyltransferase type 11" evidence="1">
    <location>
        <begin position="123"/>
        <end position="173"/>
    </location>
</feature>
<name>A0A316DI46_9BACT</name>
<reference evidence="2 3" key="1">
    <citation type="submission" date="2018-05" db="EMBL/GenBank/DDBJ databases">
        <title>Genomic Encyclopedia of Archaeal and Bacterial Type Strains, Phase II (KMG-II): from individual species to whole genera.</title>
        <authorList>
            <person name="Goeker M."/>
        </authorList>
    </citation>
    <scope>NUCLEOTIDE SEQUENCE [LARGE SCALE GENOMIC DNA]</scope>
    <source>
        <strain evidence="2 3">DSM 22214</strain>
    </source>
</reference>
<evidence type="ECO:0000313" key="3">
    <source>
        <dbReference type="Proteomes" id="UP000245489"/>
    </source>
</evidence>
<accession>A0A316DI46</accession>
<sequence>MIKNIISWTLRNIPRKYIQLVGHFATKTYGIFLSGNNVECPVCNSTFSKFLPYGRLEPRENALCPSCLSLERHRLMYLYLQEKTNFFKDNLKVLHVAPEYCFIDRFEKMKNLDYITADIESPLAKVKMDLHHIPFEENTFDVVFCNHVLEHVEDDIRCMEEMRRVLKPSGFAIMQSPQDWALATTFEDKTITDPKERERLFKQDDHFRIFGKDYNKRLEQGGWHVTEDKFVMEMPAERVKRFALPKEEIIYLCEKK</sequence>
<proteinExistence type="predicted"/>
<evidence type="ECO:0000313" key="2">
    <source>
        <dbReference type="EMBL" id="PWK16899.1"/>
    </source>
</evidence>
<dbReference type="SUPFAM" id="SSF53335">
    <property type="entry name" value="S-adenosyl-L-methionine-dependent methyltransferases"/>
    <property type="match status" value="1"/>
</dbReference>
<dbReference type="GO" id="GO:0032259">
    <property type="term" value="P:methylation"/>
    <property type="evidence" value="ECO:0007669"/>
    <property type="project" value="UniProtKB-KW"/>
</dbReference>
<gene>
    <name evidence="2" type="ORF">LV89_04651</name>
</gene>
<keyword evidence="2" id="KW-0489">Methyltransferase</keyword>
<dbReference type="InterPro" id="IPR013216">
    <property type="entry name" value="Methyltransf_11"/>
</dbReference>
<dbReference type="Gene3D" id="3.40.50.150">
    <property type="entry name" value="Vaccinia Virus protein VP39"/>
    <property type="match status" value="1"/>
</dbReference>
<protein>
    <submittedName>
        <fullName evidence="2">Methyltransferase family protein</fullName>
    </submittedName>
</protein>
<dbReference type="EMBL" id="QGGO01000041">
    <property type="protein sequence ID" value="PWK16899.1"/>
    <property type="molecule type" value="Genomic_DNA"/>
</dbReference>